<reference evidence="3" key="3">
    <citation type="submission" date="2015-06" db="UniProtKB">
        <authorList>
            <consortium name="EnsemblMetazoa"/>
        </authorList>
    </citation>
    <scope>IDENTIFICATION</scope>
</reference>
<organism evidence="2">
    <name type="scientific">Capitella teleta</name>
    <name type="common">Polychaete worm</name>
    <dbReference type="NCBI Taxonomy" id="283909"/>
    <lineage>
        <taxon>Eukaryota</taxon>
        <taxon>Metazoa</taxon>
        <taxon>Spiralia</taxon>
        <taxon>Lophotrochozoa</taxon>
        <taxon>Annelida</taxon>
        <taxon>Polychaeta</taxon>
        <taxon>Sedentaria</taxon>
        <taxon>Scolecida</taxon>
        <taxon>Capitellidae</taxon>
        <taxon>Capitella</taxon>
    </lineage>
</organism>
<dbReference type="EnsemblMetazoa" id="CapteT214965">
    <property type="protein sequence ID" value="CapteP214965"/>
    <property type="gene ID" value="CapteG214965"/>
</dbReference>
<dbReference type="OMA" id="LENDXLE"/>
<dbReference type="EMBL" id="KB311166">
    <property type="protein sequence ID" value="ELT89798.1"/>
    <property type="molecule type" value="Genomic_DNA"/>
</dbReference>
<proteinExistence type="predicted"/>
<dbReference type="STRING" id="283909.R7T8Q9"/>
<dbReference type="AlphaFoldDB" id="R7T8Q9"/>
<reference evidence="2 4" key="2">
    <citation type="journal article" date="2013" name="Nature">
        <title>Insights into bilaterian evolution from three spiralian genomes.</title>
        <authorList>
            <person name="Simakov O."/>
            <person name="Marletaz F."/>
            <person name="Cho S.J."/>
            <person name="Edsinger-Gonzales E."/>
            <person name="Havlak P."/>
            <person name="Hellsten U."/>
            <person name="Kuo D.H."/>
            <person name="Larsson T."/>
            <person name="Lv J."/>
            <person name="Arendt D."/>
            <person name="Savage R."/>
            <person name="Osoegawa K."/>
            <person name="de Jong P."/>
            <person name="Grimwood J."/>
            <person name="Chapman J.A."/>
            <person name="Shapiro H."/>
            <person name="Aerts A."/>
            <person name="Otillar R.P."/>
            <person name="Terry A.Y."/>
            <person name="Boore J.L."/>
            <person name="Grigoriev I.V."/>
            <person name="Lindberg D.R."/>
            <person name="Seaver E.C."/>
            <person name="Weisblat D.A."/>
            <person name="Putnam N.H."/>
            <person name="Rokhsar D.S."/>
        </authorList>
    </citation>
    <scope>NUCLEOTIDE SEQUENCE</scope>
    <source>
        <strain evidence="2 4">I ESC-2004</strain>
    </source>
</reference>
<feature type="region of interest" description="Disordered" evidence="1">
    <location>
        <begin position="286"/>
        <end position="331"/>
    </location>
</feature>
<sequence>MASKFAPNIWDRISIHHCLGVDFSMQAMTVGDGVETTGKPLIFLTRQTNFDHLCRVKYRLVIGQNDKMLESETIEQVVDISGHAKPYYVGYDLYRLASSKSKLKVKVELISVTAISEVQLYPMNRSKNRAHLYDRDKQAWLIESDISKDTLQFRMYYSDVRNVPRKFLRYVSWNAHVIPARSKKTPTRMLGCPLSNYYAQTDYSEEAYEIETDISVADLESPNSQYMDSDCRMTIQVEWSDSHLLYHEKYQKADELACKHKHQMLRELMALQAENYALEKQLHSYQQSISRNTTPTPPATRTREEGDGRPFNKKSITNSNHTPPQNQLYYN</sequence>
<feature type="compositionally biased region" description="Polar residues" evidence="1">
    <location>
        <begin position="314"/>
        <end position="331"/>
    </location>
</feature>
<dbReference type="Proteomes" id="UP000014760">
    <property type="component" value="Unassembled WGS sequence"/>
</dbReference>
<reference evidence="4" key="1">
    <citation type="submission" date="2012-12" db="EMBL/GenBank/DDBJ databases">
        <authorList>
            <person name="Hellsten U."/>
            <person name="Grimwood J."/>
            <person name="Chapman J.A."/>
            <person name="Shapiro H."/>
            <person name="Aerts A."/>
            <person name="Otillar R.P."/>
            <person name="Terry A.Y."/>
            <person name="Boore J.L."/>
            <person name="Simakov O."/>
            <person name="Marletaz F."/>
            <person name="Cho S.-J."/>
            <person name="Edsinger-Gonzales E."/>
            <person name="Havlak P."/>
            <person name="Kuo D.-H."/>
            <person name="Larsson T."/>
            <person name="Lv J."/>
            <person name="Arendt D."/>
            <person name="Savage R."/>
            <person name="Osoegawa K."/>
            <person name="de Jong P."/>
            <person name="Lindberg D.R."/>
            <person name="Seaver E.C."/>
            <person name="Weisblat D.A."/>
            <person name="Putnam N.H."/>
            <person name="Grigoriev I.V."/>
            <person name="Rokhsar D.S."/>
        </authorList>
    </citation>
    <scope>NUCLEOTIDE SEQUENCE</scope>
    <source>
        <strain evidence="4">I ESC-2004</strain>
    </source>
</reference>
<evidence type="ECO:0000313" key="4">
    <source>
        <dbReference type="Proteomes" id="UP000014760"/>
    </source>
</evidence>
<gene>
    <name evidence="2" type="ORF">CAPTEDRAFT_214965</name>
</gene>
<feature type="compositionally biased region" description="Basic and acidic residues" evidence="1">
    <location>
        <begin position="301"/>
        <end position="310"/>
    </location>
</feature>
<evidence type="ECO:0000256" key="1">
    <source>
        <dbReference type="SAM" id="MobiDB-lite"/>
    </source>
</evidence>
<evidence type="ECO:0000313" key="3">
    <source>
        <dbReference type="EnsemblMetazoa" id="CapteP214965"/>
    </source>
</evidence>
<evidence type="ECO:0000313" key="2">
    <source>
        <dbReference type="EMBL" id="ELT89798.1"/>
    </source>
</evidence>
<dbReference type="EMBL" id="AMQN01014683">
    <property type="status" value="NOT_ANNOTATED_CDS"/>
    <property type="molecule type" value="Genomic_DNA"/>
</dbReference>
<protein>
    <submittedName>
        <fullName evidence="2 3">Uncharacterized protein</fullName>
    </submittedName>
</protein>
<dbReference type="HOGENOM" id="CLU_840053_0_0_1"/>
<dbReference type="OrthoDB" id="10035275at2759"/>
<accession>R7T8Q9</accession>
<name>R7T8Q9_CAPTE</name>
<keyword evidence="4" id="KW-1185">Reference proteome</keyword>